<gene>
    <name evidence="1" type="ORF">CKN69_06540</name>
</gene>
<name>A0A7Z8G4T9_CARDV</name>
<organism evidence="1 2">
    <name type="scientific">Carnobacterium divergens</name>
    <name type="common">Lactobacillus divergens</name>
    <dbReference type="NCBI Taxonomy" id="2748"/>
    <lineage>
        <taxon>Bacteria</taxon>
        <taxon>Bacillati</taxon>
        <taxon>Bacillota</taxon>
        <taxon>Bacilli</taxon>
        <taxon>Lactobacillales</taxon>
        <taxon>Carnobacteriaceae</taxon>
        <taxon>Carnobacterium</taxon>
    </lineage>
</organism>
<reference evidence="1 2" key="1">
    <citation type="journal article" date="2018" name="Int. J. Food Microbiol.">
        <title>Growth of Carnobacterium spp. isolated from chilled vacuum-packaged meat under relevant acidic conditions.</title>
        <authorList>
            <person name="Zhang P."/>
            <person name="Badoni M."/>
            <person name="Ganzle M."/>
            <person name="Yang X."/>
        </authorList>
    </citation>
    <scope>NUCLEOTIDE SEQUENCE [LARGE SCALE GENOMIC DNA]</scope>
    <source>
        <strain evidence="1 2">B2</strain>
    </source>
</reference>
<dbReference type="RefSeq" id="WP_135026002.1">
    <property type="nucleotide sequence ID" value="NZ_JBFUWK010000004.1"/>
</dbReference>
<dbReference type="AlphaFoldDB" id="A0A7Z8G4T9"/>
<proteinExistence type="predicted"/>
<comment type="caution">
    <text evidence="1">The sequence shown here is derived from an EMBL/GenBank/DDBJ whole genome shotgun (WGS) entry which is preliminary data.</text>
</comment>
<accession>A0A7Z8G4T9</accession>
<evidence type="ECO:0000313" key="1">
    <source>
        <dbReference type="EMBL" id="TFJ27500.1"/>
    </source>
</evidence>
<protein>
    <submittedName>
        <fullName evidence="1">Uncharacterized protein</fullName>
    </submittedName>
</protein>
<dbReference type="EMBL" id="NRPP01000010">
    <property type="protein sequence ID" value="TFJ27500.1"/>
    <property type="molecule type" value="Genomic_DNA"/>
</dbReference>
<dbReference type="Proteomes" id="UP000297938">
    <property type="component" value="Unassembled WGS sequence"/>
</dbReference>
<evidence type="ECO:0000313" key="2">
    <source>
        <dbReference type="Proteomes" id="UP000297938"/>
    </source>
</evidence>
<sequence length="176" mass="20682">MFDIKYRIVDIEENDSDELEGNEGYFMLICNEHNYGEIFPPELDNIMGTVSIYWYFIYLLEIVDKLKSKKIAYLSDIDSYNTWIEFKLIDESVVISVGVGEKEDETGAIEYIEPSNFSYSRWMNQTVDYDCFKNIILEKATNYSEELRNLNPSKLTNTNLIKLENKIAYLIKQKLS</sequence>